<dbReference type="EMBL" id="UYSL01026918">
    <property type="protein sequence ID" value="VDL86155.1"/>
    <property type="molecule type" value="Genomic_DNA"/>
</dbReference>
<dbReference type="AlphaFoldDB" id="A0A0N4YX51"/>
<dbReference type="WBParaSite" id="NBR_0002182301-mRNA-1">
    <property type="protein sequence ID" value="NBR_0002182301-mRNA-1"/>
    <property type="gene ID" value="NBR_0002182301"/>
</dbReference>
<reference evidence="2 3" key="2">
    <citation type="submission" date="2018-11" db="EMBL/GenBank/DDBJ databases">
        <authorList>
            <consortium name="Pathogen Informatics"/>
        </authorList>
    </citation>
    <scope>NUCLEOTIDE SEQUENCE [LARGE SCALE GENOMIC DNA]</scope>
</reference>
<feature type="signal peptide" evidence="1">
    <location>
        <begin position="1"/>
        <end position="21"/>
    </location>
</feature>
<keyword evidence="1" id="KW-0732">Signal</keyword>
<protein>
    <submittedName>
        <fullName evidence="4">ShKT domain-containing protein</fullName>
    </submittedName>
</protein>
<feature type="chain" id="PRO_5043126083" evidence="1">
    <location>
        <begin position="22"/>
        <end position="143"/>
    </location>
</feature>
<evidence type="ECO:0000313" key="3">
    <source>
        <dbReference type="Proteomes" id="UP000271162"/>
    </source>
</evidence>
<proteinExistence type="predicted"/>
<evidence type="ECO:0000313" key="4">
    <source>
        <dbReference type="WBParaSite" id="NBR_0002182301-mRNA-1"/>
    </source>
</evidence>
<gene>
    <name evidence="2" type="ORF">NBR_LOCUS21824</name>
</gene>
<sequence length="143" mass="15517">MFWSVYCVLLLVNVLVANVEARCEDAGGAEFCKKFEQEGGCNSGKACKIKIASEKCARTFAPPHKRSTIGTLSIGKAMFWSVYCVLLLVNVLVANVEARCEDAGGAEFCKKFEQEGGCNSGKACKIKIASEKCARTCMYCKGF</sequence>
<reference evidence="4" key="1">
    <citation type="submission" date="2017-02" db="UniProtKB">
        <authorList>
            <consortium name="WormBaseParasite"/>
        </authorList>
    </citation>
    <scope>IDENTIFICATION</scope>
</reference>
<accession>A0A0N4YX51</accession>
<keyword evidence="3" id="KW-1185">Reference proteome</keyword>
<evidence type="ECO:0000256" key="1">
    <source>
        <dbReference type="SAM" id="SignalP"/>
    </source>
</evidence>
<organism evidence="4">
    <name type="scientific">Nippostrongylus brasiliensis</name>
    <name type="common">Rat hookworm</name>
    <dbReference type="NCBI Taxonomy" id="27835"/>
    <lineage>
        <taxon>Eukaryota</taxon>
        <taxon>Metazoa</taxon>
        <taxon>Ecdysozoa</taxon>
        <taxon>Nematoda</taxon>
        <taxon>Chromadorea</taxon>
        <taxon>Rhabditida</taxon>
        <taxon>Rhabditina</taxon>
        <taxon>Rhabditomorpha</taxon>
        <taxon>Strongyloidea</taxon>
        <taxon>Heligmosomidae</taxon>
        <taxon>Nippostrongylus</taxon>
    </lineage>
</organism>
<name>A0A0N4YX51_NIPBR</name>
<dbReference type="Proteomes" id="UP000271162">
    <property type="component" value="Unassembled WGS sequence"/>
</dbReference>
<evidence type="ECO:0000313" key="2">
    <source>
        <dbReference type="EMBL" id="VDL86155.1"/>
    </source>
</evidence>